<dbReference type="InterPro" id="IPR052017">
    <property type="entry name" value="TSUP"/>
</dbReference>
<keyword evidence="5 8" id="KW-0812">Transmembrane</keyword>
<proteinExistence type="inferred from homology"/>
<evidence type="ECO:0000256" key="4">
    <source>
        <dbReference type="ARBA" id="ARBA00022475"/>
    </source>
</evidence>
<dbReference type="PANTHER" id="PTHR30269:SF0">
    <property type="entry name" value="MEMBRANE TRANSPORTER PROTEIN YFCA-RELATED"/>
    <property type="match status" value="1"/>
</dbReference>
<organism evidence="9 10">
    <name type="scientific">Allosphingosinicella flava</name>
    <dbReference type="NCBI Taxonomy" id="2771430"/>
    <lineage>
        <taxon>Bacteria</taxon>
        <taxon>Pseudomonadati</taxon>
        <taxon>Pseudomonadota</taxon>
        <taxon>Alphaproteobacteria</taxon>
        <taxon>Sphingomonadales</taxon>
        <taxon>Sphingomonadaceae</taxon>
        <taxon>Allosphingosinicella</taxon>
    </lineage>
</organism>
<dbReference type="GO" id="GO:0005886">
    <property type="term" value="C:plasma membrane"/>
    <property type="evidence" value="ECO:0007669"/>
    <property type="project" value="UniProtKB-SubCell"/>
</dbReference>
<comment type="similarity">
    <text evidence="2 8">Belongs to the 4-toluene sulfonate uptake permease (TSUP) (TC 2.A.102) family.</text>
</comment>
<reference evidence="9 10" key="1">
    <citation type="submission" date="2020-11" db="EMBL/GenBank/DDBJ databases">
        <title>Genome seq and assembly of Sphingosinicella sp.</title>
        <authorList>
            <person name="Chhetri G."/>
        </authorList>
    </citation>
    <scope>NUCLEOTIDE SEQUENCE [LARGE SCALE GENOMIC DNA]</scope>
    <source>
        <strain evidence="9 10">UDD2</strain>
    </source>
</reference>
<keyword evidence="7 8" id="KW-0472">Membrane</keyword>
<feature type="transmembrane region" description="Helical" evidence="8">
    <location>
        <begin position="156"/>
        <end position="175"/>
    </location>
</feature>
<feature type="transmembrane region" description="Helical" evidence="8">
    <location>
        <begin position="187"/>
        <end position="209"/>
    </location>
</feature>
<evidence type="ECO:0000256" key="7">
    <source>
        <dbReference type="ARBA" id="ARBA00023136"/>
    </source>
</evidence>
<comment type="subcellular location">
    <subcellularLocation>
        <location evidence="1 8">Cell membrane</location>
        <topology evidence="1 8">Multi-pass membrane protein</topology>
    </subcellularLocation>
</comment>
<dbReference type="PANTHER" id="PTHR30269">
    <property type="entry name" value="TRANSMEMBRANE PROTEIN YFCA"/>
    <property type="match status" value="1"/>
</dbReference>
<keyword evidence="10" id="KW-1185">Reference proteome</keyword>
<evidence type="ECO:0000256" key="5">
    <source>
        <dbReference type="ARBA" id="ARBA00022692"/>
    </source>
</evidence>
<protein>
    <recommendedName>
        <fullName evidence="8">Probable membrane transporter protein</fullName>
    </recommendedName>
</protein>
<sequence length="260" mass="26445">MEYGFDTFLLLVAAAGAAGFIDAMAGGGGLITLPALLTAGVPPVAALGTNKLQSTFGTATAAFRFARAGHVDIRRMGVPILCTLAGAGAGALTVQVIDPAVLAAILPGLLIIIAGHFLLSPRMTDEDRTRRVGAFGFGVAAGSVGFYDGFFGPGAGSFYMLAFILLAGLGLLRATAHTKVLNFASNIVALAVLAAGGHVLWITGLAMALANMVGATIGASTAMRFGARVIRPLLALMSVALTIKMVSDSANPLAQYLRIQ</sequence>
<dbReference type="KEGG" id="sflv:IC614_05855"/>
<evidence type="ECO:0000256" key="8">
    <source>
        <dbReference type="RuleBase" id="RU363041"/>
    </source>
</evidence>
<gene>
    <name evidence="9" type="ORF">IC614_05855</name>
</gene>
<feature type="transmembrane region" description="Helical" evidence="8">
    <location>
        <begin position="132"/>
        <end position="150"/>
    </location>
</feature>
<keyword evidence="4 8" id="KW-1003">Cell membrane</keyword>
<evidence type="ECO:0000313" key="10">
    <source>
        <dbReference type="Proteomes" id="UP000594873"/>
    </source>
</evidence>
<keyword evidence="6 8" id="KW-1133">Transmembrane helix</keyword>
<accession>A0A7T2LN54</accession>
<dbReference type="InterPro" id="IPR002781">
    <property type="entry name" value="TM_pro_TauE-like"/>
</dbReference>
<evidence type="ECO:0000256" key="1">
    <source>
        <dbReference type="ARBA" id="ARBA00004651"/>
    </source>
</evidence>
<evidence type="ECO:0000256" key="6">
    <source>
        <dbReference type="ARBA" id="ARBA00022989"/>
    </source>
</evidence>
<keyword evidence="3" id="KW-0813">Transport</keyword>
<feature type="transmembrane region" description="Helical" evidence="8">
    <location>
        <begin position="100"/>
        <end position="120"/>
    </location>
</feature>
<dbReference type="EMBL" id="CP065592">
    <property type="protein sequence ID" value="QPQ56259.1"/>
    <property type="molecule type" value="Genomic_DNA"/>
</dbReference>
<dbReference type="Pfam" id="PF01925">
    <property type="entry name" value="TauE"/>
    <property type="match status" value="1"/>
</dbReference>
<evidence type="ECO:0000313" key="9">
    <source>
        <dbReference type="EMBL" id="QPQ56259.1"/>
    </source>
</evidence>
<evidence type="ECO:0000256" key="3">
    <source>
        <dbReference type="ARBA" id="ARBA00022448"/>
    </source>
</evidence>
<dbReference type="Proteomes" id="UP000594873">
    <property type="component" value="Chromosome"/>
</dbReference>
<name>A0A7T2LN54_9SPHN</name>
<dbReference type="AlphaFoldDB" id="A0A7T2LN54"/>
<evidence type="ECO:0000256" key="2">
    <source>
        <dbReference type="ARBA" id="ARBA00009142"/>
    </source>
</evidence>